<keyword evidence="2" id="KW-0805">Transcription regulation</keyword>
<dbReference type="InterPro" id="IPR011990">
    <property type="entry name" value="TPR-like_helical_dom_sf"/>
</dbReference>
<dbReference type="InterPro" id="IPR014284">
    <property type="entry name" value="RNA_pol_sigma-70_dom"/>
</dbReference>
<dbReference type="InterPro" id="IPR036388">
    <property type="entry name" value="WH-like_DNA-bd_sf"/>
</dbReference>
<dbReference type="SUPFAM" id="SSF48452">
    <property type="entry name" value="TPR-like"/>
    <property type="match status" value="1"/>
</dbReference>
<dbReference type="Gene3D" id="1.10.10.10">
    <property type="entry name" value="Winged helix-like DNA-binding domain superfamily/Winged helix DNA-binding domain"/>
    <property type="match status" value="1"/>
</dbReference>
<dbReference type="InterPro" id="IPR013325">
    <property type="entry name" value="RNA_pol_sigma_r2"/>
</dbReference>
<feature type="domain" description="DUF6596" evidence="7">
    <location>
        <begin position="177"/>
        <end position="277"/>
    </location>
</feature>
<feature type="domain" description="RNA polymerase sigma factor 70 region 4 type 2" evidence="6">
    <location>
        <begin position="108"/>
        <end position="159"/>
    </location>
</feature>
<dbReference type="AlphaFoldDB" id="A0A4R8CL89"/>
<sequence>MSDVQETITRVHHEEWARVVASLTKRFGDLDIAEEAAAEAFATAVERWPEVGVPPNPGAWLTTTANRKAIDRLRRENKRDDKHKEAQMAYDEPPEPLGVIDDERLRLIFTCCHPALSMETRVALTLRMVGGLTVPEIARAFLVQETAMGQRITRAKAKIKAARIPYRVPDAEDLPQRVSGVLTVLFIVFNEGYLATGPDTDPVRHELTSEAIRLTRLIRALMPNDGEVAGLLALMLLTEARRTARVSASGELVPLDQQDRGSWDAAMVAEGHRLVRERLAAGVAPGRYQILAAINAVHTSARDVRDTDWSQVVALYGQLVRVDPSPIVELNRAIAVAELDGPEVALATVDRLSEKLDGYHAYHATRADLLRRMGQSQQARAAYDKAIELAGNTAETAYLTRRRDQLAAGPSEAS</sequence>
<dbReference type="SUPFAM" id="SSF88946">
    <property type="entry name" value="Sigma2 domain of RNA polymerase sigma factors"/>
    <property type="match status" value="1"/>
</dbReference>
<protein>
    <submittedName>
        <fullName evidence="8">RNA polymerase ECF family sigma subunit</fullName>
    </submittedName>
</protein>
<name>A0A4R8CL89_9ACTN</name>
<dbReference type="NCBIfam" id="TIGR02937">
    <property type="entry name" value="sigma70-ECF"/>
    <property type="match status" value="1"/>
</dbReference>
<comment type="caution">
    <text evidence="8">The sequence shown here is derived from an EMBL/GenBank/DDBJ whole genome shotgun (WGS) entry which is preliminary data.</text>
</comment>
<evidence type="ECO:0000259" key="5">
    <source>
        <dbReference type="Pfam" id="PF04542"/>
    </source>
</evidence>
<dbReference type="PANTHER" id="PTHR47756:SF2">
    <property type="entry name" value="BLL6612 PROTEIN"/>
    <property type="match status" value="1"/>
</dbReference>
<keyword evidence="4" id="KW-0804">Transcription</keyword>
<dbReference type="GO" id="GO:0003677">
    <property type="term" value="F:DNA binding"/>
    <property type="evidence" value="ECO:0007669"/>
    <property type="project" value="InterPro"/>
</dbReference>
<dbReference type="GO" id="GO:0016987">
    <property type="term" value="F:sigma factor activity"/>
    <property type="evidence" value="ECO:0007669"/>
    <property type="project" value="UniProtKB-KW"/>
</dbReference>
<dbReference type="InterPro" id="IPR013249">
    <property type="entry name" value="RNA_pol_sigma70_r4_t2"/>
</dbReference>
<gene>
    <name evidence="8" type="ORF">EV653_1932</name>
</gene>
<evidence type="ECO:0000256" key="3">
    <source>
        <dbReference type="ARBA" id="ARBA00023082"/>
    </source>
</evidence>
<evidence type="ECO:0000259" key="6">
    <source>
        <dbReference type="Pfam" id="PF08281"/>
    </source>
</evidence>
<feature type="domain" description="RNA polymerase sigma-70 region 2" evidence="5">
    <location>
        <begin position="18"/>
        <end position="78"/>
    </location>
</feature>
<reference evidence="8 9" key="1">
    <citation type="submission" date="2019-03" db="EMBL/GenBank/DDBJ databases">
        <title>Genomic Encyclopedia of Type Strains, Phase III (KMG-III): the genomes of soil and plant-associated and newly described type strains.</title>
        <authorList>
            <person name="Whitman W."/>
        </authorList>
    </citation>
    <scope>NUCLEOTIDE SEQUENCE [LARGE SCALE GENOMIC DNA]</scope>
    <source>
        <strain evidence="8 9">VKM Ac-2573</strain>
    </source>
</reference>
<dbReference type="EMBL" id="SODP01000001">
    <property type="protein sequence ID" value="TDW76773.1"/>
    <property type="molecule type" value="Genomic_DNA"/>
</dbReference>
<evidence type="ECO:0000256" key="4">
    <source>
        <dbReference type="ARBA" id="ARBA00023163"/>
    </source>
</evidence>
<organism evidence="8 9">
    <name type="scientific">Kribbella pratensis</name>
    <dbReference type="NCBI Taxonomy" id="2512112"/>
    <lineage>
        <taxon>Bacteria</taxon>
        <taxon>Bacillati</taxon>
        <taxon>Actinomycetota</taxon>
        <taxon>Actinomycetes</taxon>
        <taxon>Propionibacteriales</taxon>
        <taxon>Kribbellaceae</taxon>
        <taxon>Kribbella</taxon>
    </lineage>
</organism>
<dbReference type="Gene3D" id="1.10.1740.10">
    <property type="match status" value="1"/>
</dbReference>
<dbReference type="PANTHER" id="PTHR47756">
    <property type="entry name" value="BLL6612 PROTEIN-RELATED"/>
    <property type="match status" value="1"/>
</dbReference>
<dbReference type="OrthoDB" id="9780299at2"/>
<evidence type="ECO:0000256" key="1">
    <source>
        <dbReference type="ARBA" id="ARBA00010641"/>
    </source>
</evidence>
<evidence type="ECO:0000313" key="9">
    <source>
        <dbReference type="Proteomes" id="UP000295146"/>
    </source>
</evidence>
<dbReference type="InterPro" id="IPR007627">
    <property type="entry name" value="RNA_pol_sigma70_r2"/>
</dbReference>
<dbReference type="GO" id="GO:0006352">
    <property type="term" value="P:DNA-templated transcription initiation"/>
    <property type="evidence" value="ECO:0007669"/>
    <property type="project" value="InterPro"/>
</dbReference>
<comment type="similarity">
    <text evidence="1">Belongs to the sigma-70 factor family. ECF subfamily.</text>
</comment>
<evidence type="ECO:0000259" key="7">
    <source>
        <dbReference type="Pfam" id="PF20239"/>
    </source>
</evidence>
<dbReference type="SUPFAM" id="SSF88659">
    <property type="entry name" value="Sigma3 and sigma4 domains of RNA polymerase sigma factors"/>
    <property type="match status" value="1"/>
</dbReference>
<dbReference type="InterPro" id="IPR046531">
    <property type="entry name" value="DUF6596"/>
</dbReference>
<evidence type="ECO:0000313" key="8">
    <source>
        <dbReference type="EMBL" id="TDW76773.1"/>
    </source>
</evidence>
<proteinExistence type="inferred from homology"/>
<dbReference type="Pfam" id="PF08281">
    <property type="entry name" value="Sigma70_r4_2"/>
    <property type="match status" value="1"/>
</dbReference>
<dbReference type="Pfam" id="PF04542">
    <property type="entry name" value="Sigma70_r2"/>
    <property type="match status" value="1"/>
</dbReference>
<dbReference type="RefSeq" id="WP_134100317.1">
    <property type="nucleotide sequence ID" value="NZ_SODP01000001.1"/>
</dbReference>
<accession>A0A4R8CL89</accession>
<dbReference type="Pfam" id="PF20239">
    <property type="entry name" value="DUF6596"/>
    <property type="match status" value="1"/>
</dbReference>
<dbReference type="InterPro" id="IPR013324">
    <property type="entry name" value="RNA_pol_sigma_r3/r4-like"/>
</dbReference>
<dbReference type="Proteomes" id="UP000295146">
    <property type="component" value="Unassembled WGS sequence"/>
</dbReference>
<dbReference type="Gene3D" id="1.25.40.10">
    <property type="entry name" value="Tetratricopeptide repeat domain"/>
    <property type="match status" value="1"/>
</dbReference>
<keyword evidence="9" id="KW-1185">Reference proteome</keyword>
<keyword evidence="3" id="KW-0731">Sigma factor</keyword>
<evidence type="ECO:0000256" key="2">
    <source>
        <dbReference type="ARBA" id="ARBA00023015"/>
    </source>
</evidence>